<reference evidence="3 6" key="2">
    <citation type="submission" date="2019-07" db="EMBL/GenBank/DDBJ databases">
        <title>Whole genome shotgun sequence of Halolactibacillus miurensis NBRC 100873.</title>
        <authorList>
            <person name="Hosoyama A."/>
            <person name="Uohara A."/>
            <person name="Ohji S."/>
            <person name="Ichikawa N."/>
        </authorList>
    </citation>
    <scope>NUCLEOTIDE SEQUENCE [LARGE SCALE GENOMIC DNA]</scope>
    <source>
        <strain evidence="3 6">NBRC 100873</strain>
    </source>
</reference>
<accession>A0A1I6QFH5</accession>
<evidence type="ECO:0000313" key="5">
    <source>
        <dbReference type="Proteomes" id="UP000199139"/>
    </source>
</evidence>
<dbReference type="InterPro" id="IPR046865">
    <property type="entry name" value="FapA_b_solenoid"/>
</dbReference>
<feature type="coiled-coil region" evidence="1">
    <location>
        <begin position="336"/>
        <end position="397"/>
    </location>
</feature>
<proteinExistence type="predicted"/>
<dbReference type="AlphaFoldDB" id="A0A1I6QFH5"/>
<keyword evidence="6" id="KW-1185">Reference proteome</keyword>
<evidence type="ECO:0000313" key="3">
    <source>
        <dbReference type="EMBL" id="GEM03409.1"/>
    </source>
</evidence>
<dbReference type="PANTHER" id="PTHR38032:SF1">
    <property type="entry name" value="RNA-BINDING PROTEIN KHPB N-TERMINAL DOMAIN-CONTAINING PROTEIN"/>
    <property type="match status" value="1"/>
</dbReference>
<dbReference type="EMBL" id="FPAI01000004">
    <property type="protein sequence ID" value="SFS51050.1"/>
    <property type="molecule type" value="Genomic_DNA"/>
</dbReference>
<feature type="domain" description="Flagellar Assembly Protein A N-terminal region" evidence="2">
    <location>
        <begin position="8"/>
        <end position="173"/>
    </location>
</feature>
<dbReference type="Proteomes" id="UP000321773">
    <property type="component" value="Unassembled WGS sequence"/>
</dbReference>
<dbReference type="InterPro" id="IPR046866">
    <property type="entry name" value="FapA_N"/>
</dbReference>
<organism evidence="4 5">
    <name type="scientific">Halolactibacillus miurensis</name>
    <dbReference type="NCBI Taxonomy" id="306541"/>
    <lineage>
        <taxon>Bacteria</taxon>
        <taxon>Bacillati</taxon>
        <taxon>Bacillota</taxon>
        <taxon>Bacilli</taxon>
        <taxon>Bacillales</taxon>
        <taxon>Bacillaceae</taxon>
        <taxon>Halolactibacillus</taxon>
    </lineage>
</organism>
<keyword evidence="1" id="KW-0175">Coiled coil</keyword>
<evidence type="ECO:0000313" key="4">
    <source>
        <dbReference type="EMBL" id="SFS51050.1"/>
    </source>
</evidence>
<evidence type="ECO:0000256" key="1">
    <source>
        <dbReference type="SAM" id="Coils"/>
    </source>
</evidence>
<evidence type="ECO:0000259" key="2">
    <source>
        <dbReference type="Pfam" id="PF20250"/>
    </source>
</evidence>
<reference evidence="4 5" key="1">
    <citation type="submission" date="2016-10" db="EMBL/GenBank/DDBJ databases">
        <authorList>
            <person name="de Groot N.N."/>
        </authorList>
    </citation>
    <scope>NUCLEOTIDE SEQUENCE [LARGE SCALE GENOMIC DNA]</scope>
    <source>
        <strain evidence="4 5">DSM 17074</strain>
    </source>
</reference>
<dbReference type="Pfam" id="PF03961">
    <property type="entry name" value="FapA"/>
    <property type="match status" value="1"/>
</dbReference>
<protein>
    <recommendedName>
        <fullName evidence="2">Flagellar Assembly Protein A N-terminal region domain-containing protein</fullName>
    </recommendedName>
</protein>
<dbReference type="Pfam" id="PF20250">
    <property type="entry name" value="FapA_N"/>
    <property type="match status" value="1"/>
</dbReference>
<dbReference type="PANTHER" id="PTHR38032">
    <property type="entry name" value="POLYMERASE-RELATED"/>
    <property type="match status" value="1"/>
</dbReference>
<dbReference type="STRING" id="306541.SAMN05421668_104112"/>
<dbReference type="RefSeq" id="WP_062319965.1">
    <property type="nucleotide sequence ID" value="NZ_BJWJ01000003.1"/>
</dbReference>
<name>A0A1I6QFH5_9BACI</name>
<dbReference type="Proteomes" id="UP000199139">
    <property type="component" value="Unassembled WGS sequence"/>
</dbReference>
<dbReference type="EMBL" id="BJWJ01000003">
    <property type="protein sequence ID" value="GEM03409.1"/>
    <property type="molecule type" value="Genomic_DNA"/>
</dbReference>
<evidence type="ECO:0000313" key="6">
    <source>
        <dbReference type="Proteomes" id="UP000321773"/>
    </source>
</evidence>
<gene>
    <name evidence="3" type="ORF">HMI01_03970</name>
    <name evidence="4" type="ORF">SAMN05421668_104112</name>
</gene>
<dbReference type="OrthoDB" id="9816426at2"/>
<dbReference type="InterPro" id="IPR005646">
    <property type="entry name" value="FapA"/>
</dbReference>
<sequence length="460" mass="50283">MVAFDDFFEITITEDKLAAYLTLNEGWPEGEIEAEAFKRWLKAQHVKAGLINASLNRLIEKDSGLSFPVLLAEGKTAVDGEDGTIRFLTKDSDTVNIEERESFRDIHKIPTVEKDEKIATITLPTKEQDGFKVNGKVIHGRKGKNVKYTAGENVYFDDETLSFYSSIIGKPSIGHTKISVFNTYEVNEDVSMKTGNIKFEGSVSIRGNVPEGYSVEATGDVYVYGLVEASQLTAGGSVHITEGIVGMKKGMIEAGVDVNIGYINQATVIAGQNINVNNSILHSECTAQSHIYCQSGHIIGGVCSAGESIEAKDIGNKMDTKTTVAIAVNQKSMEILKQLDLARDTLLEDVKKLKKLGQGLEAKAQAGGLSSKERILLLKQKNTLQLTEDKLMKIEAKKATLTVSIGEENEASLLAKGTLYPNVDLCFGKYQETTKKAYKYSRAYLEDGEIMITPISNRGS</sequence>